<keyword evidence="5 7" id="KW-0067">ATP-binding</keyword>
<dbReference type="Pfam" id="PF02785">
    <property type="entry name" value="Biotin_carb_C"/>
    <property type="match status" value="1"/>
</dbReference>
<dbReference type="InterPro" id="IPR050856">
    <property type="entry name" value="Biotin_carboxylase_complex"/>
</dbReference>
<dbReference type="PROSITE" id="PS50975">
    <property type="entry name" value="ATP_GRASP"/>
    <property type="match status" value="1"/>
</dbReference>
<dbReference type="InterPro" id="IPR036928">
    <property type="entry name" value="AS_sf"/>
</dbReference>
<dbReference type="SUPFAM" id="SSF51230">
    <property type="entry name" value="Single hybrid motif"/>
    <property type="match status" value="1"/>
</dbReference>
<dbReference type="InterPro" id="IPR011761">
    <property type="entry name" value="ATP-grasp"/>
</dbReference>
<dbReference type="InterPro" id="IPR005482">
    <property type="entry name" value="Biotin_COase_C"/>
</dbReference>
<dbReference type="NCBIfam" id="TIGR02713">
    <property type="entry name" value="allophanate_hyd"/>
    <property type="match status" value="1"/>
</dbReference>
<dbReference type="Pfam" id="PF21986">
    <property type="entry name" value="AH_C"/>
    <property type="match status" value="1"/>
</dbReference>
<dbReference type="InterPro" id="IPR011054">
    <property type="entry name" value="Rudment_hybrid_motif"/>
</dbReference>
<dbReference type="InterPro" id="IPR029000">
    <property type="entry name" value="Cyclophilin-like_dom_sf"/>
</dbReference>
<dbReference type="PROSITE" id="PS00867">
    <property type="entry name" value="CPSASE_2"/>
    <property type="match status" value="1"/>
</dbReference>
<dbReference type="InterPro" id="IPR011053">
    <property type="entry name" value="Single_hybrid_motif"/>
</dbReference>
<dbReference type="PANTHER" id="PTHR18866:SF128">
    <property type="entry name" value="UREA AMIDOLYASE"/>
    <property type="match status" value="1"/>
</dbReference>
<dbReference type="SUPFAM" id="SSF52440">
    <property type="entry name" value="PreATP-grasp domain"/>
    <property type="match status" value="1"/>
</dbReference>
<comment type="cofactor">
    <cofactor evidence="1">
        <name>biotin</name>
        <dbReference type="ChEBI" id="CHEBI:57586"/>
    </cofactor>
</comment>
<dbReference type="Gene3D" id="1.20.58.1700">
    <property type="match status" value="1"/>
</dbReference>
<dbReference type="InterPro" id="IPR003778">
    <property type="entry name" value="CT_A_B"/>
</dbReference>
<dbReference type="InterPro" id="IPR016185">
    <property type="entry name" value="PreATP-grasp_dom_sf"/>
</dbReference>
<proteinExistence type="predicted"/>
<dbReference type="Pfam" id="PF02786">
    <property type="entry name" value="CPSase_L_D2"/>
    <property type="match status" value="1"/>
</dbReference>
<dbReference type="VEuPathDB" id="FungiDB:BO71DRAFT_464629"/>
<dbReference type="SUPFAM" id="SSF50891">
    <property type="entry name" value="Cyclophilin-like"/>
    <property type="match status" value="2"/>
</dbReference>
<gene>
    <name evidence="10" type="ORF">BO71DRAFT_464629</name>
</gene>
<dbReference type="SUPFAM" id="SSF51246">
    <property type="entry name" value="Rudiment single hybrid motif"/>
    <property type="match status" value="1"/>
</dbReference>
<evidence type="ECO:0000313" key="10">
    <source>
        <dbReference type="EMBL" id="PYH97865.1"/>
    </source>
</evidence>
<evidence type="ECO:0000256" key="7">
    <source>
        <dbReference type="PROSITE-ProRule" id="PRU00409"/>
    </source>
</evidence>
<evidence type="ECO:0000313" key="11">
    <source>
        <dbReference type="Proteomes" id="UP000247810"/>
    </source>
</evidence>
<keyword evidence="11" id="KW-1185">Reference proteome</keyword>
<feature type="domain" description="ATP-grasp" evidence="8">
    <location>
        <begin position="739"/>
        <end position="937"/>
    </location>
</feature>
<dbReference type="STRING" id="1448320.A0A319DK05"/>
<dbReference type="Gene3D" id="2.40.50.100">
    <property type="match status" value="1"/>
</dbReference>
<dbReference type="Pfam" id="PF02682">
    <property type="entry name" value="CT_C_D"/>
    <property type="match status" value="1"/>
</dbReference>
<dbReference type="Gene3D" id="3.90.1300.10">
    <property type="entry name" value="Amidase signature (AS) domain"/>
    <property type="match status" value="1"/>
</dbReference>
<dbReference type="GO" id="GO:0005524">
    <property type="term" value="F:ATP binding"/>
    <property type="evidence" value="ECO:0007669"/>
    <property type="project" value="UniProtKB-UniRule"/>
</dbReference>
<feature type="domain" description="Biotin carboxylation" evidence="9">
    <location>
        <begin position="618"/>
        <end position="1052"/>
    </location>
</feature>
<dbReference type="InterPro" id="IPR000089">
    <property type="entry name" value="Biotin_lipoyl"/>
</dbReference>
<dbReference type="GO" id="GO:0016874">
    <property type="term" value="F:ligase activity"/>
    <property type="evidence" value="ECO:0007669"/>
    <property type="project" value="UniProtKB-KW"/>
</dbReference>
<dbReference type="InterPro" id="IPR014085">
    <property type="entry name" value="Allophanate_hydrolase"/>
</dbReference>
<evidence type="ECO:0000256" key="4">
    <source>
        <dbReference type="ARBA" id="ARBA00022801"/>
    </source>
</evidence>
<dbReference type="Pfam" id="PF00289">
    <property type="entry name" value="Biotin_carb_N"/>
    <property type="match status" value="1"/>
</dbReference>
<organism evidence="10 11">
    <name type="scientific">Aspergillus ellipticus CBS 707.79</name>
    <dbReference type="NCBI Taxonomy" id="1448320"/>
    <lineage>
        <taxon>Eukaryota</taxon>
        <taxon>Fungi</taxon>
        <taxon>Dikarya</taxon>
        <taxon>Ascomycota</taxon>
        <taxon>Pezizomycotina</taxon>
        <taxon>Eurotiomycetes</taxon>
        <taxon>Eurotiomycetidae</taxon>
        <taxon>Eurotiales</taxon>
        <taxon>Aspergillaceae</taxon>
        <taxon>Aspergillus</taxon>
        <taxon>Aspergillus subgen. Circumdati</taxon>
    </lineage>
</organism>
<dbReference type="SMART" id="SM00878">
    <property type="entry name" value="Biotin_carb_C"/>
    <property type="match status" value="1"/>
</dbReference>
<evidence type="ECO:0000259" key="8">
    <source>
        <dbReference type="PROSITE" id="PS50975"/>
    </source>
</evidence>
<dbReference type="OrthoDB" id="196847at2759"/>
<accession>A0A319DK05</accession>
<dbReference type="Proteomes" id="UP000247810">
    <property type="component" value="Unassembled WGS sequence"/>
</dbReference>
<evidence type="ECO:0000256" key="5">
    <source>
        <dbReference type="ARBA" id="ARBA00022840"/>
    </source>
</evidence>
<evidence type="ECO:0000256" key="3">
    <source>
        <dbReference type="ARBA" id="ARBA00022741"/>
    </source>
</evidence>
<dbReference type="InterPro" id="IPR011764">
    <property type="entry name" value="Biotin_carboxylation_dom"/>
</dbReference>
<dbReference type="Gene3D" id="3.30.1360.40">
    <property type="match status" value="1"/>
</dbReference>
<dbReference type="GO" id="GO:0016787">
    <property type="term" value="F:hydrolase activity"/>
    <property type="evidence" value="ECO:0007669"/>
    <property type="project" value="UniProtKB-KW"/>
</dbReference>
<dbReference type="SMART" id="SM00796">
    <property type="entry name" value="AHS1"/>
    <property type="match status" value="1"/>
</dbReference>
<evidence type="ECO:0000259" key="9">
    <source>
        <dbReference type="PROSITE" id="PS50979"/>
    </source>
</evidence>
<protein>
    <submittedName>
        <fullName evidence="10">Urea carboxylase</fullName>
    </submittedName>
</protein>
<dbReference type="Gene3D" id="3.10.490.10">
    <property type="entry name" value="Gamma-glutamyl cyclotransferase-like"/>
    <property type="match status" value="1"/>
</dbReference>
<dbReference type="Pfam" id="PF00364">
    <property type="entry name" value="Biotin_lipoyl"/>
    <property type="match status" value="1"/>
</dbReference>
<keyword evidence="2" id="KW-0436">Ligase</keyword>
<evidence type="ECO:0000256" key="6">
    <source>
        <dbReference type="ARBA" id="ARBA00023267"/>
    </source>
</evidence>
<sequence>MTELDSTDRTGYPLTIEQWQKLQQSAPDPSHLLTLVERARVNASNAWISLSTPDQIQAQWDHITSLRDRGSTLPLFGVPFAVKDNIDASGFYTTAGCPTFATEPATKDSTVVARLKSQGAVLVGKTNLDQFATGLVGTRSPYGAVANALDPNRASGGSSSGSGVVVSQGLVPFSLGTDTAGSGRVPAGFNNVVGLKPTRGALSTHGVLPACRSLDCVSIFALTIDDAELVLRVAEGYDQEDAYSRPRPVIAVCSAPEWFGNTKHATAYTAALDKARRLGWQLQPVDFTSLFTLASMLYEGPWVAERYAAIESFIRSASVEAMDPVVRSIILKAENFTAVNLFKQEYHRQELSREIDQAFGKFDAILVPTTLSFPTMQDLAKEPVIENSRLGTYTNFVNFMDWSALAIPASWRADGLPFSITLIAGPWEEPRLLELSRIWLSDGPRRLGATEVQYQEQKPSPNLSRDSMYLAVVGAHLSGFPLNKDLVGRGATLVAATTTAPCYKLYELAKTLPIYKPGLKRVADGGKPIEVEVWDMPAKEMGSFLETVTAPLGIGSIELEDGSWVKGFICEPEGLWDAKDITSYGGWRAYTQSQAVCNSASDSSPIASTPASSIDERRIKKVLIANRGEIAVRIIRTLREMDISSVTIYSADDARSPHVKEADITLPLNGNTVAETYLDASQILKLALQTGANAVIPGYGFLSENAEFAAAVEAAGLVWVGPTPKQMQDLGLKHCARHRAIAAGLSVVPGGKDLANSIESAVEEANNIGYPVMVKSTAGGGGIGLHRCDDEDALREAFDGVRRLSQANFNDEGVFIEKFIQRARHIEVQVLGDGAGRVLCAGERDCSLQRRNQKVVEETPAAFVSVDTRAEMRRAAAALASSVQYRNVGTVEFIFDIDTQGFYFLEMNTRLDLVRCMIDIAMNNCASLFPLITNDIPVTSTAIEVRVYAESPLQGFRPSSGRVLNVEFPADVRVDTWVSAGQELSSSYDPMIAKIIACGTDRSSVIRKLTGALSNTVITGVETNISYLQHILAWEAFDSGNFTTKSLDMFRYRAAVVEIVDPGSETAVQDFPGREGPIDSYSFRLANRLIGNDDNAAGLECSVRGPTLMFHCETVVAVVGCNAPVFIDGEQSKPRQAVHLRAGQTLAIGTATDGINVPIIMGSRSTFSMGRLGGHNGRNLRSGDLLPLNPTTARAEISTQEAPALPLPSSEDRIWSVAHFTPSGLRQLFSSEWKVHYNSNRLGTGGDAGLHPSNIHDSPYSVGSVSFTGDEAIVLTADGPSLGGFFVFATVMRPGDHAQALARDFSQSISSLMPLPRQALVRTQPLEIFNPIVKEIRETGRYIQCRQAGDRALLLDFGEEDTFSLRHTFHIMNFIERHHNSPIPSVKELTPGVRSLHVRLETGFSLPEILNSLVEHEMSLGIKLCSRLPSRVVHMPLVFDDKRSQSAIARYASTIRPSAPYLPSNIEFLKELNGLESHDDIAQNLYNGAFLVLGLGDVYQGSPCAVPLDPRHRLFGTKYNPSRSLTPRGAVGIAGQYLCIYATDSPGGYQLVGRTVPIWDESHMIQSDRKPTQRPWLLSLLDQVKFYPAEEADLALAERNGTSNNMIKISQTELDLDKYENWLKQESEEIEGVRDKRSKAVYQAKFFGELLKPYDAAAMRAARFQNNQDKIPGERVKALLPGRCFRHSVEEGDEVKSGDPLGIWIESNKMEVNICAPRSGNGVKLLVQPGDVLEPDDDVAIIQ</sequence>
<dbReference type="PANTHER" id="PTHR18866">
    <property type="entry name" value="CARBOXYLASE:PYRUVATE/ACETYL-COA/PROPIONYL-COA CARBOXYLASE"/>
    <property type="match status" value="1"/>
</dbReference>
<dbReference type="Gene3D" id="3.30.470.20">
    <property type="entry name" value="ATP-grasp fold, B domain"/>
    <property type="match status" value="1"/>
</dbReference>
<keyword evidence="3 7" id="KW-0547">Nucleotide-binding</keyword>
<dbReference type="NCBIfam" id="NF006043">
    <property type="entry name" value="PRK08186.1"/>
    <property type="match status" value="1"/>
</dbReference>
<evidence type="ECO:0000256" key="1">
    <source>
        <dbReference type="ARBA" id="ARBA00001953"/>
    </source>
</evidence>
<dbReference type="Pfam" id="PF02626">
    <property type="entry name" value="CT_A_B"/>
    <property type="match status" value="1"/>
</dbReference>
<dbReference type="Pfam" id="PF01425">
    <property type="entry name" value="Amidase"/>
    <property type="match status" value="1"/>
</dbReference>
<dbReference type="SUPFAM" id="SSF160467">
    <property type="entry name" value="PH0987 N-terminal domain-like"/>
    <property type="match status" value="1"/>
</dbReference>
<evidence type="ECO:0000256" key="2">
    <source>
        <dbReference type="ARBA" id="ARBA00022598"/>
    </source>
</evidence>
<dbReference type="PROSITE" id="PS00866">
    <property type="entry name" value="CPSASE_1"/>
    <property type="match status" value="1"/>
</dbReference>
<keyword evidence="6" id="KW-0092">Biotin</keyword>
<dbReference type="InterPro" id="IPR053844">
    <property type="entry name" value="AH_C"/>
</dbReference>
<dbReference type="InterPro" id="IPR005479">
    <property type="entry name" value="CPAse_ATP-bd"/>
</dbReference>
<dbReference type="EMBL" id="KZ825818">
    <property type="protein sequence ID" value="PYH97865.1"/>
    <property type="molecule type" value="Genomic_DNA"/>
</dbReference>
<dbReference type="InterPro" id="IPR005481">
    <property type="entry name" value="BC-like_N"/>
</dbReference>
<dbReference type="Gene3D" id="2.40.100.10">
    <property type="entry name" value="Cyclophilin-like"/>
    <property type="match status" value="2"/>
</dbReference>
<dbReference type="CDD" id="cd06850">
    <property type="entry name" value="biotinyl_domain"/>
    <property type="match status" value="1"/>
</dbReference>
<dbReference type="PROSITE" id="PS50979">
    <property type="entry name" value="BC"/>
    <property type="match status" value="1"/>
</dbReference>
<keyword evidence="4" id="KW-0378">Hydrolase</keyword>
<name>A0A319DK05_9EURO</name>
<dbReference type="SMART" id="SM00797">
    <property type="entry name" value="AHS2"/>
    <property type="match status" value="1"/>
</dbReference>
<reference evidence="10 11" key="1">
    <citation type="submission" date="2018-02" db="EMBL/GenBank/DDBJ databases">
        <title>The genomes of Aspergillus section Nigri reveals drivers in fungal speciation.</title>
        <authorList>
            <consortium name="DOE Joint Genome Institute"/>
            <person name="Vesth T.C."/>
            <person name="Nybo J."/>
            <person name="Theobald S."/>
            <person name="Brandl J."/>
            <person name="Frisvad J.C."/>
            <person name="Nielsen K.F."/>
            <person name="Lyhne E.K."/>
            <person name="Kogle M.E."/>
            <person name="Kuo A."/>
            <person name="Riley R."/>
            <person name="Clum A."/>
            <person name="Nolan M."/>
            <person name="Lipzen A."/>
            <person name="Salamov A."/>
            <person name="Henrissat B."/>
            <person name="Wiebenga A."/>
            <person name="De vries R.P."/>
            <person name="Grigoriev I.V."/>
            <person name="Mortensen U.H."/>
            <person name="Andersen M.R."/>
            <person name="Baker S.E."/>
        </authorList>
    </citation>
    <scope>NUCLEOTIDE SEQUENCE [LARGE SCALE GENOMIC DNA]</scope>
    <source>
        <strain evidence="10 11">CBS 707.79</strain>
    </source>
</reference>
<dbReference type="InterPro" id="IPR003833">
    <property type="entry name" value="CT_C_D"/>
</dbReference>
<dbReference type="SUPFAM" id="SSF75304">
    <property type="entry name" value="Amidase signature (AS) enzymes"/>
    <property type="match status" value="1"/>
</dbReference>
<dbReference type="InterPro" id="IPR023631">
    <property type="entry name" value="Amidase_dom"/>
</dbReference>
<dbReference type="GO" id="GO:0046872">
    <property type="term" value="F:metal ion binding"/>
    <property type="evidence" value="ECO:0007669"/>
    <property type="project" value="InterPro"/>
</dbReference>
<dbReference type="SUPFAM" id="SSF56059">
    <property type="entry name" value="Glutathione synthetase ATP-binding domain-like"/>
    <property type="match status" value="1"/>
</dbReference>